<evidence type="ECO:0000313" key="7">
    <source>
        <dbReference type="Proteomes" id="UP000738359"/>
    </source>
</evidence>
<gene>
    <name evidence="6" type="primary">ZTA1_2</name>
    <name evidence="6" type="ORF">BGZ70_010525</name>
</gene>
<dbReference type="InterPro" id="IPR047618">
    <property type="entry name" value="QOR-like"/>
</dbReference>
<dbReference type="Gene3D" id="3.40.50.720">
    <property type="entry name" value="NAD(P)-binding Rossmann-like Domain"/>
    <property type="match status" value="1"/>
</dbReference>
<name>A0A9P6IZ06_MORAP</name>
<evidence type="ECO:0000313" key="6">
    <source>
        <dbReference type="EMBL" id="KAF9954572.1"/>
    </source>
</evidence>
<dbReference type="SUPFAM" id="SSF50129">
    <property type="entry name" value="GroES-like"/>
    <property type="match status" value="1"/>
</dbReference>
<feature type="domain" description="Enoyl reductase (ER)" evidence="5">
    <location>
        <begin position="13"/>
        <end position="325"/>
    </location>
</feature>
<dbReference type="Pfam" id="PF08240">
    <property type="entry name" value="ADH_N"/>
    <property type="match status" value="1"/>
</dbReference>
<evidence type="ECO:0000256" key="3">
    <source>
        <dbReference type="ARBA" id="ARBA00043088"/>
    </source>
</evidence>
<keyword evidence="7" id="KW-1185">Reference proteome</keyword>
<proteinExistence type="predicted"/>
<protein>
    <recommendedName>
        <fullName evidence="4">Probable quinone oxidoreductase</fullName>
    </recommendedName>
    <alternativeName>
        <fullName evidence="3">NADPH:quinone reductase</fullName>
    </alternativeName>
</protein>
<dbReference type="SUPFAM" id="SSF51735">
    <property type="entry name" value="NAD(P)-binding Rossmann-fold domains"/>
    <property type="match status" value="1"/>
</dbReference>
<dbReference type="PANTHER" id="PTHR48106">
    <property type="entry name" value="QUINONE OXIDOREDUCTASE PIG3-RELATED"/>
    <property type="match status" value="1"/>
</dbReference>
<dbReference type="InterPro" id="IPR036291">
    <property type="entry name" value="NAD(P)-bd_dom_sf"/>
</dbReference>
<evidence type="ECO:0000256" key="4">
    <source>
        <dbReference type="ARBA" id="ARBA00070796"/>
    </source>
</evidence>
<dbReference type="InterPro" id="IPR013154">
    <property type="entry name" value="ADH-like_N"/>
</dbReference>
<dbReference type="Proteomes" id="UP000738359">
    <property type="component" value="Unassembled WGS sequence"/>
</dbReference>
<sequence>MTTMQAIQIQKPGDASILGLVAVPLPTPKPNEVLIKIAYAGVNYIDTYERSGLSPSPMPLIIGREGSGEIVEVGSEVKQGLFKVGDRVGFVHPRGYAEYIALDSLAVTKIPDNVSLEQASAALLQGLTALSLARKAYHVKRGDWVVVHAAAGGVGLLLCQICSLLGAHVIGTTSTAEKAALAKANGADYVVLYPSGYDNLVHKVNELTDNKGVHAVFDSVGKDSFDTSLKVARRLGTVVLYGGASGPVQAFNPMRLAEKNISLLRTAVTNYIATREEYDELCEELFDMVAKNQLKLAIHKVYAIQDAQQAHEDIQGCKTTGKLLLKVC</sequence>
<dbReference type="InterPro" id="IPR020843">
    <property type="entry name" value="ER"/>
</dbReference>
<dbReference type="GO" id="GO:0035925">
    <property type="term" value="F:mRNA 3'-UTR AU-rich region binding"/>
    <property type="evidence" value="ECO:0007669"/>
    <property type="project" value="TreeGrafter"/>
</dbReference>
<evidence type="ECO:0000256" key="1">
    <source>
        <dbReference type="ARBA" id="ARBA00022857"/>
    </source>
</evidence>
<dbReference type="Gene3D" id="3.90.180.10">
    <property type="entry name" value="Medium-chain alcohol dehydrogenases, catalytic domain"/>
    <property type="match status" value="1"/>
</dbReference>
<dbReference type="SMART" id="SM00829">
    <property type="entry name" value="PKS_ER"/>
    <property type="match status" value="1"/>
</dbReference>
<organism evidence="6 7">
    <name type="scientific">Mortierella alpina</name>
    <name type="common">Oleaginous fungus</name>
    <name type="synonym">Mortierella renispora</name>
    <dbReference type="NCBI Taxonomy" id="64518"/>
    <lineage>
        <taxon>Eukaryota</taxon>
        <taxon>Fungi</taxon>
        <taxon>Fungi incertae sedis</taxon>
        <taxon>Mucoromycota</taxon>
        <taxon>Mortierellomycotina</taxon>
        <taxon>Mortierellomycetes</taxon>
        <taxon>Mortierellales</taxon>
        <taxon>Mortierellaceae</taxon>
        <taxon>Mortierella</taxon>
    </lineage>
</organism>
<accession>A0A9P6IZ06</accession>
<reference evidence="6" key="1">
    <citation type="journal article" date="2020" name="Fungal Divers.">
        <title>Resolving the Mortierellaceae phylogeny through synthesis of multi-gene phylogenetics and phylogenomics.</title>
        <authorList>
            <person name="Vandepol N."/>
            <person name="Liber J."/>
            <person name="Desiro A."/>
            <person name="Na H."/>
            <person name="Kennedy M."/>
            <person name="Barry K."/>
            <person name="Grigoriev I.V."/>
            <person name="Miller A.N."/>
            <person name="O'Donnell K."/>
            <person name="Stajich J.E."/>
            <person name="Bonito G."/>
        </authorList>
    </citation>
    <scope>NUCLEOTIDE SEQUENCE</scope>
    <source>
        <strain evidence="6">CK1249</strain>
    </source>
</reference>
<dbReference type="EMBL" id="JAAAHY010000960">
    <property type="protein sequence ID" value="KAF9954572.1"/>
    <property type="molecule type" value="Genomic_DNA"/>
</dbReference>
<dbReference type="OrthoDB" id="48317at2759"/>
<dbReference type="GO" id="GO:0005829">
    <property type="term" value="C:cytosol"/>
    <property type="evidence" value="ECO:0007669"/>
    <property type="project" value="TreeGrafter"/>
</dbReference>
<dbReference type="FunFam" id="3.40.50.720:FF:000053">
    <property type="entry name" value="Quinone oxidoreductase 1"/>
    <property type="match status" value="1"/>
</dbReference>
<dbReference type="CDD" id="cd05286">
    <property type="entry name" value="QOR2"/>
    <property type="match status" value="1"/>
</dbReference>
<dbReference type="AlphaFoldDB" id="A0A9P6IZ06"/>
<keyword evidence="2" id="KW-0560">Oxidoreductase</keyword>
<dbReference type="InterPro" id="IPR011032">
    <property type="entry name" value="GroES-like_sf"/>
</dbReference>
<dbReference type="GO" id="GO:0003960">
    <property type="term" value="F:quinone reductase (NADPH) activity"/>
    <property type="evidence" value="ECO:0007669"/>
    <property type="project" value="InterPro"/>
</dbReference>
<dbReference type="Pfam" id="PF00107">
    <property type="entry name" value="ADH_zinc_N"/>
    <property type="match status" value="1"/>
</dbReference>
<comment type="caution">
    <text evidence="6">The sequence shown here is derived from an EMBL/GenBank/DDBJ whole genome shotgun (WGS) entry which is preliminary data.</text>
</comment>
<evidence type="ECO:0000256" key="2">
    <source>
        <dbReference type="ARBA" id="ARBA00023002"/>
    </source>
</evidence>
<dbReference type="PANTHER" id="PTHR48106:SF13">
    <property type="entry name" value="QUINONE OXIDOREDUCTASE-RELATED"/>
    <property type="match status" value="1"/>
</dbReference>
<dbReference type="GO" id="GO:0070402">
    <property type="term" value="F:NADPH binding"/>
    <property type="evidence" value="ECO:0007669"/>
    <property type="project" value="TreeGrafter"/>
</dbReference>
<dbReference type="InterPro" id="IPR013149">
    <property type="entry name" value="ADH-like_C"/>
</dbReference>
<keyword evidence="1" id="KW-0521">NADP</keyword>
<evidence type="ECO:0000259" key="5">
    <source>
        <dbReference type="SMART" id="SM00829"/>
    </source>
</evidence>